<dbReference type="GO" id="GO:0022857">
    <property type="term" value="F:transmembrane transporter activity"/>
    <property type="evidence" value="ECO:0007669"/>
    <property type="project" value="InterPro"/>
</dbReference>
<evidence type="ECO:0000313" key="7">
    <source>
        <dbReference type="EMBL" id="KAH3676542.1"/>
    </source>
</evidence>
<organism evidence="7 8">
    <name type="scientific">Ogataea polymorpha</name>
    <dbReference type="NCBI Taxonomy" id="460523"/>
    <lineage>
        <taxon>Eukaryota</taxon>
        <taxon>Fungi</taxon>
        <taxon>Dikarya</taxon>
        <taxon>Ascomycota</taxon>
        <taxon>Saccharomycotina</taxon>
        <taxon>Pichiomycetes</taxon>
        <taxon>Pichiales</taxon>
        <taxon>Pichiaceae</taxon>
        <taxon>Ogataea</taxon>
    </lineage>
</organism>
<evidence type="ECO:0008006" key="9">
    <source>
        <dbReference type="Google" id="ProtNLM"/>
    </source>
</evidence>
<comment type="caution">
    <text evidence="7">The sequence shown here is derived from an EMBL/GenBank/DDBJ whole genome shotgun (WGS) entry which is preliminary data.</text>
</comment>
<feature type="transmembrane region" description="Helical" evidence="6">
    <location>
        <begin position="23"/>
        <end position="42"/>
    </location>
</feature>
<sequence>MYGFSTFLPSILRSDLGYTSLQAQYLTVPCYMFSGIVFILAARISDKTRIRGPLIIFLDMFGVVGYALILGNTSSGVKYFACYLICMCLYVPGLNEAWLATNLAPRFKRAIGLGINQTLGNIAGVVSAQIYREPPKYVLGHAFTLGCIGMGIVCSGLNTFLLVRRNKANIKACETGVDARGLTREIGDDSIEFRFVT</sequence>
<dbReference type="PANTHER" id="PTHR43791:SF24">
    <property type="entry name" value="NICOTINIC ACID PLASMA MEMBRANE TRANSPORTER"/>
    <property type="match status" value="1"/>
</dbReference>
<keyword evidence="8" id="KW-1185">Reference proteome</keyword>
<dbReference type="SUPFAM" id="SSF103473">
    <property type="entry name" value="MFS general substrate transporter"/>
    <property type="match status" value="1"/>
</dbReference>
<gene>
    <name evidence="7" type="ORF">OGATHE_001031</name>
</gene>
<dbReference type="Gene3D" id="1.20.1250.20">
    <property type="entry name" value="MFS general substrate transporter like domains"/>
    <property type="match status" value="1"/>
</dbReference>
<evidence type="ECO:0000313" key="8">
    <source>
        <dbReference type="Proteomes" id="UP000788993"/>
    </source>
</evidence>
<accession>A0A9P8PS12</accession>
<reference evidence="7" key="1">
    <citation type="journal article" date="2021" name="Open Biol.">
        <title>Shared evolutionary footprints suggest mitochondrial oxidative damage underlies multiple complex I losses in fungi.</title>
        <authorList>
            <person name="Schikora-Tamarit M.A."/>
            <person name="Marcet-Houben M."/>
            <person name="Nosek J."/>
            <person name="Gabaldon T."/>
        </authorList>
    </citation>
    <scope>NUCLEOTIDE SEQUENCE</scope>
    <source>
        <strain evidence="7">NCAIM Y.01608</strain>
    </source>
</reference>
<feature type="transmembrane region" description="Helical" evidence="6">
    <location>
        <begin position="137"/>
        <end position="163"/>
    </location>
</feature>
<dbReference type="EMBL" id="JAEUBD010000146">
    <property type="protein sequence ID" value="KAH3676542.1"/>
    <property type="molecule type" value="Genomic_DNA"/>
</dbReference>
<dbReference type="PANTHER" id="PTHR43791">
    <property type="entry name" value="PERMEASE-RELATED"/>
    <property type="match status" value="1"/>
</dbReference>
<evidence type="ECO:0000256" key="3">
    <source>
        <dbReference type="ARBA" id="ARBA00022692"/>
    </source>
</evidence>
<name>A0A9P8PS12_9ASCO</name>
<dbReference type="InterPro" id="IPR036259">
    <property type="entry name" value="MFS_trans_sf"/>
</dbReference>
<evidence type="ECO:0000256" key="1">
    <source>
        <dbReference type="ARBA" id="ARBA00004141"/>
    </source>
</evidence>
<keyword evidence="2" id="KW-0813">Transport</keyword>
<dbReference type="GO" id="GO:0016020">
    <property type="term" value="C:membrane"/>
    <property type="evidence" value="ECO:0007669"/>
    <property type="project" value="UniProtKB-SubCell"/>
</dbReference>
<feature type="transmembrane region" description="Helical" evidence="6">
    <location>
        <begin position="77"/>
        <end position="98"/>
    </location>
</feature>
<proteinExistence type="predicted"/>
<feature type="transmembrane region" description="Helical" evidence="6">
    <location>
        <begin position="110"/>
        <end position="131"/>
    </location>
</feature>
<comment type="subcellular location">
    <subcellularLocation>
        <location evidence="1">Membrane</location>
        <topology evidence="1">Multi-pass membrane protein</topology>
    </subcellularLocation>
</comment>
<evidence type="ECO:0000256" key="5">
    <source>
        <dbReference type="ARBA" id="ARBA00023136"/>
    </source>
</evidence>
<reference evidence="7" key="2">
    <citation type="submission" date="2021-01" db="EMBL/GenBank/DDBJ databases">
        <authorList>
            <person name="Schikora-Tamarit M.A."/>
        </authorList>
    </citation>
    <scope>NUCLEOTIDE SEQUENCE</scope>
    <source>
        <strain evidence="7">NCAIM Y.01608</strain>
    </source>
</reference>
<keyword evidence="3 6" id="KW-0812">Transmembrane</keyword>
<keyword evidence="4 6" id="KW-1133">Transmembrane helix</keyword>
<protein>
    <recommendedName>
        <fullName evidence="9">Major facilitator superfamily (MFS) profile domain-containing protein</fullName>
    </recommendedName>
</protein>
<dbReference type="InterPro" id="IPR011701">
    <property type="entry name" value="MFS"/>
</dbReference>
<evidence type="ECO:0000256" key="6">
    <source>
        <dbReference type="SAM" id="Phobius"/>
    </source>
</evidence>
<dbReference type="AlphaFoldDB" id="A0A9P8PS12"/>
<dbReference type="Pfam" id="PF07690">
    <property type="entry name" value="MFS_1"/>
    <property type="match status" value="1"/>
</dbReference>
<dbReference type="Proteomes" id="UP000788993">
    <property type="component" value="Unassembled WGS sequence"/>
</dbReference>
<keyword evidence="5 6" id="KW-0472">Membrane</keyword>
<evidence type="ECO:0000256" key="2">
    <source>
        <dbReference type="ARBA" id="ARBA00022448"/>
    </source>
</evidence>
<evidence type="ECO:0000256" key="4">
    <source>
        <dbReference type="ARBA" id="ARBA00022989"/>
    </source>
</evidence>
<feature type="transmembrane region" description="Helical" evidence="6">
    <location>
        <begin position="54"/>
        <end position="71"/>
    </location>
</feature>